<dbReference type="AlphaFoldDB" id="A0A4R4RQB4"/>
<gene>
    <name evidence="2" type="ORF">E1212_10230</name>
</gene>
<dbReference type="PANTHER" id="PTHR43162:SF1">
    <property type="entry name" value="PRESTALK A DIFFERENTIATION PROTEIN A"/>
    <property type="match status" value="1"/>
</dbReference>
<dbReference type="Proteomes" id="UP000295621">
    <property type="component" value="Unassembled WGS sequence"/>
</dbReference>
<dbReference type="Pfam" id="PF13460">
    <property type="entry name" value="NAD_binding_10"/>
    <property type="match status" value="1"/>
</dbReference>
<dbReference type="RefSeq" id="WP_131981957.1">
    <property type="nucleotide sequence ID" value="NZ_SMKL01000018.1"/>
</dbReference>
<dbReference type="InterPro" id="IPR016040">
    <property type="entry name" value="NAD(P)-bd_dom"/>
</dbReference>
<evidence type="ECO:0000313" key="3">
    <source>
        <dbReference type="Proteomes" id="UP000295621"/>
    </source>
</evidence>
<dbReference type="OrthoDB" id="3510772at2"/>
<proteinExistence type="predicted"/>
<accession>A0A4R4RQB4</accession>
<dbReference type="Gene3D" id="3.90.25.10">
    <property type="entry name" value="UDP-galactose 4-epimerase, domain 1"/>
    <property type="match status" value="1"/>
</dbReference>
<dbReference type="InterPro" id="IPR036291">
    <property type="entry name" value="NAD(P)-bd_dom_sf"/>
</dbReference>
<protein>
    <submittedName>
        <fullName evidence="2">NAD-dependent epimerase/dehydratase family protein</fullName>
    </submittedName>
</protein>
<comment type="caution">
    <text evidence="2">The sequence shown here is derived from an EMBL/GenBank/DDBJ whole genome shotgun (WGS) entry which is preliminary data.</text>
</comment>
<keyword evidence="3" id="KW-1185">Reference proteome</keyword>
<dbReference type="SUPFAM" id="SSF51735">
    <property type="entry name" value="NAD(P)-binding Rossmann-fold domains"/>
    <property type="match status" value="1"/>
</dbReference>
<reference evidence="2 3" key="1">
    <citation type="submission" date="2019-02" db="EMBL/GenBank/DDBJ databases">
        <title>Draft genome sequences of novel Actinobacteria.</title>
        <authorList>
            <person name="Sahin N."/>
            <person name="Ay H."/>
            <person name="Saygin H."/>
        </authorList>
    </citation>
    <scope>NUCLEOTIDE SEQUENCE [LARGE SCALE GENOMIC DNA]</scope>
    <source>
        <strain evidence="2 3">KC603</strain>
    </source>
</reference>
<feature type="domain" description="NAD(P)-binding" evidence="1">
    <location>
        <begin position="13"/>
        <end position="105"/>
    </location>
</feature>
<dbReference type="InterPro" id="IPR051604">
    <property type="entry name" value="Ergot_Alk_Oxidoreductase"/>
</dbReference>
<dbReference type="EMBL" id="SMKL01000018">
    <property type="protein sequence ID" value="TDC51980.1"/>
    <property type="molecule type" value="Genomic_DNA"/>
</dbReference>
<dbReference type="PANTHER" id="PTHR43162">
    <property type="match status" value="1"/>
</dbReference>
<evidence type="ECO:0000313" key="2">
    <source>
        <dbReference type="EMBL" id="TDC51980.1"/>
    </source>
</evidence>
<sequence length="281" mass="29885">MTNTAPTSVLVTGATGNVGRPLVEQLLAAGHRVRALTRNPGDAELPAETDLVTGDLTDARSLDVAFGGMEAAHLIGFDGADNSPLGNGEQIAEIAVRKGVRRVTLLEGDMEKSDLERAVEASGLAVTGLAPVEFMSNVLEWAESIRAEGVVRDGFPDIPSAMVHDADIASVAAVALTDTTGEHAGREYRLTGPEALTAPQKVAVLAEVLGRPIRFEELARDQIVGQWREQGWSHGDIEFFLAMRTNPPGAGYTVLPTVEEVTGRPARTFAQWVAEHRAAFS</sequence>
<dbReference type="Gene3D" id="3.40.50.720">
    <property type="entry name" value="NAD(P)-binding Rossmann-like Domain"/>
    <property type="match status" value="1"/>
</dbReference>
<organism evidence="2 3">
    <name type="scientific">Jiangella ureilytica</name>
    <dbReference type="NCBI Taxonomy" id="2530374"/>
    <lineage>
        <taxon>Bacteria</taxon>
        <taxon>Bacillati</taxon>
        <taxon>Actinomycetota</taxon>
        <taxon>Actinomycetes</taxon>
        <taxon>Jiangellales</taxon>
        <taxon>Jiangellaceae</taxon>
        <taxon>Jiangella</taxon>
    </lineage>
</organism>
<evidence type="ECO:0000259" key="1">
    <source>
        <dbReference type="Pfam" id="PF13460"/>
    </source>
</evidence>
<name>A0A4R4RQB4_9ACTN</name>